<sequence length="461" mass="54365">MSGYKISIILAVYNVESYIERAFQSLLRQTIGFSNLQIIFADDHSTDRSREIIQKYVQQYENVFGVYLADNSGAGGKPRNEGMHLAAGKYVMFLDPDDLYEPEACEVLYREMEQGDYSCVAGYYREINEQEEVITENVYQPVNIQPGIYKMPESLDIAIQLRSGFWAKIYRRDLIERFRIKELEGVPGQDMVFFIEYILNSRSLKYVEELIVSYRLRDKKDKSVSFVYNSWFFNGVSKSYRRCLEIFQSRALEEKFDLLFGGALNYYIQSMIDSELGTEEIRDALAVWEWAFEHDRDNAISENEIWYAPVKRFLVQKEYDEAAHILCDMRSLRKWTVAMKEAIAWHQNQEERLDGVITEQKDWIVRIEEARDFFKGQTENIRGAYEDACEQNHTLMQEVQTLKKQNADSCAKIGEMQIRKEELLEKCEEAGMEIKKWKYKYHRLIEDKRIEKIAKKKGLDI</sequence>
<keyword evidence="1" id="KW-0328">Glycosyltransferase</keyword>
<dbReference type="InterPro" id="IPR001173">
    <property type="entry name" value="Glyco_trans_2-like"/>
</dbReference>
<comment type="caution">
    <text evidence="5">The sequence shown here is derived from an EMBL/GenBank/DDBJ whole genome shotgun (WGS) entry which is preliminary data.</text>
</comment>
<dbReference type="CDD" id="cd00761">
    <property type="entry name" value="Glyco_tranf_GTA_type"/>
    <property type="match status" value="1"/>
</dbReference>
<keyword evidence="2" id="KW-0808">Transferase</keyword>
<dbReference type="eggNOG" id="COG1215">
    <property type="taxonomic scope" value="Bacteria"/>
</dbReference>
<dbReference type="Pfam" id="PF00535">
    <property type="entry name" value="Glycos_transf_2"/>
    <property type="match status" value="1"/>
</dbReference>
<dbReference type="PANTHER" id="PTHR22916:SF51">
    <property type="entry name" value="GLYCOSYLTRANSFERASE EPSH-RELATED"/>
    <property type="match status" value="1"/>
</dbReference>
<feature type="domain" description="Glycosyltransferase 2-like" evidence="4">
    <location>
        <begin position="7"/>
        <end position="135"/>
    </location>
</feature>
<dbReference type="Gene3D" id="3.90.550.10">
    <property type="entry name" value="Spore Coat Polysaccharide Biosynthesis Protein SpsA, Chain A"/>
    <property type="match status" value="1"/>
</dbReference>
<dbReference type="PATRIC" id="fig|1235802.3.peg.3074"/>
<evidence type="ECO:0000256" key="1">
    <source>
        <dbReference type="ARBA" id="ARBA00022676"/>
    </source>
</evidence>
<evidence type="ECO:0000256" key="3">
    <source>
        <dbReference type="SAM" id="Coils"/>
    </source>
</evidence>
<accession>N2AL58</accession>
<proteinExistence type="predicted"/>
<evidence type="ECO:0000259" key="4">
    <source>
        <dbReference type="Pfam" id="PF00535"/>
    </source>
</evidence>
<reference evidence="5 6" key="1">
    <citation type="journal article" date="2014" name="Genome Announc.">
        <title>Draft genome sequences of the altered schaedler flora, a defined bacterial community from gnotobiotic mice.</title>
        <authorList>
            <person name="Wannemuehler M.J."/>
            <person name="Overstreet A.M."/>
            <person name="Ward D.V."/>
            <person name="Phillips G.J."/>
        </authorList>
    </citation>
    <scope>NUCLEOTIDE SEQUENCE [LARGE SCALE GENOMIC DNA]</scope>
    <source>
        <strain evidence="5 6">ASF492</strain>
    </source>
</reference>
<keyword evidence="6" id="KW-1185">Reference proteome</keyword>
<keyword evidence="3" id="KW-0175">Coiled coil</keyword>
<gene>
    <name evidence="5" type="ORF">C823_02908</name>
</gene>
<dbReference type="InterPro" id="IPR029044">
    <property type="entry name" value="Nucleotide-diphossugar_trans"/>
</dbReference>
<dbReference type="SUPFAM" id="SSF53448">
    <property type="entry name" value="Nucleotide-diphospho-sugar transferases"/>
    <property type="match status" value="1"/>
</dbReference>
<evidence type="ECO:0000313" key="6">
    <source>
        <dbReference type="Proteomes" id="UP000012589"/>
    </source>
</evidence>
<name>N2AL58_9FIRM</name>
<dbReference type="Proteomes" id="UP000012589">
    <property type="component" value="Unassembled WGS sequence"/>
</dbReference>
<protein>
    <recommendedName>
        <fullName evidence="4">Glycosyltransferase 2-like domain-containing protein</fullName>
    </recommendedName>
</protein>
<evidence type="ECO:0000256" key="2">
    <source>
        <dbReference type="ARBA" id="ARBA00022679"/>
    </source>
</evidence>
<organism evidence="5 6">
    <name type="scientific">Eubacterium plexicaudatum ASF492</name>
    <dbReference type="NCBI Taxonomy" id="1235802"/>
    <lineage>
        <taxon>Bacteria</taxon>
        <taxon>Bacillati</taxon>
        <taxon>Bacillota</taxon>
        <taxon>Clostridia</taxon>
        <taxon>Eubacteriales</taxon>
        <taxon>Eubacteriaceae</taxon>
        <taxon>Eubacterium</taxon>
    </lineage>
</organism>
<dbReference type="EMBL" id="AQFT01000090">
    <property type="protein sequence ID" value="EMZ25159.1"/>
    <property type="molecule type" value="Genomic_DNA"/>
</dbReference>
<dbReference type="AlphaFoldDB" id="N2AL58"/>
<dbReference type="STRING" id="1235802.C823_02908"/>
<dbReference type="GO" id="GO:0016757">
    <property type="term" value="F:glycosyltransferase activity"/>
    <property type="evidence" value="ECO:0007669"/>
    <property type="project" value="UniProtKB-KW"/>
</dbReference>
<dbReference type="PANTHER" id="PTHR22916">
    <property type="entry name" value="GLYCOSYLTRANSFERASE"/>
    <property type="match status" value="1"/>
</dbReference>
<dbReference type="OrthoDB" id="199095at2"/>
<dbReference type="HOGENOM" id="CLU_025996_25_1_9"/>
<feature type="coiled-coil region" evidence="3">
    <location>
        <begin position="385"/>
        <end position="433"/>
    </location>
</feature>
<evidence type="ECO:0000313" key="5">
    <source>
        <dbReference type="EMBL" id="EMZ25159.1"/>
    </source>
</evidence>